<dbReference type="eggNOG" id="arCOG10128">
    <property type="taxonomic scope" value="Archaea"/>
</dbReference>
<evidence type="ECO:0000256" key="1">
    <source>
        <dbReference type="SAM" id="MobiDB-lite"/>
    </source>
</evidence>
<keyword evidence="4" id="KW-1185">Reference proteome</keyword>
<dbReference type="OrthoDB" id="307221at2157"/>
<dbReference type="GeneID" id="54124629"/>
<organism evidence="2 4">
    <name type="scientific">Halogeometricum borinquense (strain ATCC 700274 / DSM 11551 / JCM 10706 / KCTC 4070 / PR3)</name>
    <dbReference type="NCBI Taxonomy" id="469382"/>
    <lineage>
        <taxon>Archaea</taxon>
        <taxon>Methanobacteriati</taxon>
        <taxon>Methanobacteriota</taxon>
        <taxon>Stenosarchaea group</taxon>
        <taxon>Halobacteria</taxon>
        <taxon>Halobacteriales</taxon>
        <taxon>Haloferacaceae</taxon>
        <taxon>Halogeometricum</taxon>
    </lineage>
</organism>
<dbReference type="Proteomes" id="UP000011585">
    <property type="component" value="Unassembled WGS sequence"/>
</dbReference>
<name>E4NLF2_HALBP</name>
<dbReference type="Proteomes" id="UP000006663">
    <property type="component" value="Chromosome"/>
</dbReference>
<accession>E4NLF2</accession>
<feature type="region of interest" description="Disordered" evidence="1">
    <location>
        <begin position="1"/>
        <end position="43"/>
    </location>
</feature>
<dbReference type="EMBL" id="CP001690">
    <property type="protein sequence ID" value="ADQ66048.1"/>
    <property type="molecule type" value="Genomic_DNA"/>
</dbReference>
<gene>
    <name evidence="2" type="ordered locus">Hbor_04440</name>
    <name evidence="3" type="ORF">C499_10339</name>
</gene>
<dbReference type="HOGENOM" id="CLU_172992_0_1_2"/>
<reference evidence="3 5" key="2">
    <citation type="journal article" date="2014" name="PLoS Genet.">
        <title>Phylogenetically driven sequencing of extremely halophilic archaea reveals strategies for static and dynamic osmo-response.</title>
        <authorList>
            <person name="Becker E.A."/>
            <person name="Seitzer P.M."/>
            <person name="Tritt A."/>
            <person name="Larsen D."/>
            <person name="Krusor M."/>
            <person name="Yao A.I."/>
            <person name="Wu D."/>
            <person name="Madern D."/>
            <person name="Eisen J.A."/>
            <person name="Darling A.E."/>
            <person name="Facciotti M.T."/>
        </authorList>
    </citation>
    <scope>NUCLEOTIDE SEQUENCE [LARGE SCALE GENOMIC DNA]</scope>
    <source>
        <strain evidence="3 5">DSM 11551</strain>
    </source>
</reference>
<evidence type="ECO:0000313" key="3">
    <source>
        <dbReference type="EMBL" id="ELY27455.1"/>
    </source>
</evidence>
<proteinExistence type="predicted"/>
<dbReference type="EMBL" id="AOHT01000033">
    <property type="protein sequence ID" value="ELY27455.1"/>
    <property type="molecule type" value="Genomic_DNA"/>
</dbReference>
<protein>
    <submittedName>
        <fullName evidence="2">Uncharacterized protein</fullName>
    </submittedName>
</protein>
<dbReference type="AlphaFoldDB" id="E4NLF2"/>
<evidence type="ECO:0000313" key="2">
    <source>
        <dbReference type="EMBL" id="ADQ66048.1"/>
    </source>
</evidence>
<dbReference type="KEGG" id="hbo:Hbor_04440"/>
<feature type="compositionally biased region" description="Acidic residues" evidence="1">
    <location>
        <begin position="1"/>
        <end position="31"/>
    </location>
</feature>
<evidence type="ECO:0000313" key="4">
    <source>
        <dbReference type="Proteomes" id="UP000006663"/>
    </source>
</evidence>
<dbReference type="RefSeq" id="WP_006055384.1">
    <property type="nucleotide sequence ID" value="NC_014729.1"/>
</dbReference>
<sequence>MNSGDYDSEQETDTEEDTADVSENDTTDDDYEHLKSLDDGVGCTEIWEHLSESRDG</sequence>
<evidence type="ECO:0000313" key="5">
    <source>
        <dbReference type="Proteomes" id="UP000011585"/>
    </source>
</evidence>
<reference evidence="2 4" key="1">
    <citation type="journal article" date="2009" name="Stand. Genomic Sci.">
        <title>Complete genome sequence of Halogeometricum borinquense type strain (PR3).</title>
        <authorList>
            <person name="Malfatti S."/>
            <person name="Tindall B.J."/>
            <person name="Schneider S."/>
            <person name="Fahnrich R."/>
            <person name="Lapidus A."/>
            <person name="Labuttii K."/>
            <person name="Copeland A."/>
            <person name="Glavina Del Rio T."/>
            <person name="Nolan M."/>
            <person name="Chen F."/>
            <person name="Lucas S."/>
            <person name="Tice H."/>
            <person name="Cheng J.F."/>
            <person name="Bruce D."/>
            <person name="Goodwin L."/>
            <person name="Pitluck S."/>
            <person name="Anderson I."/>
            <person name="Pati A."/>
            <person name="Ivanova N."/>
            <person name="Mavromatis K."/>
            <person name="Chen A."/>
            <person name="Palaniappan K."/>
            <person name="D'haeseleer P."/>
            <person name="Goker M."/>
            <person name="Bristow J."/>
            <person name="Eisen J.A."/>
            <person name="Markowitz V."/>
            <person name="Hugenholtz P."/>
            <person name="Kyrpides N.C."/>
            <person name="Klenk H.P."/>
            <person name="Chain P."/>
        </authorList>
    </citation>
    <scope>NUCLEOTIDE SEQUENCE [LARGE SCALE GENOMIC DNA]</scope>
    <source>
        <strain evidence="4">ATCC 700274 / DSM 11551 / JCM 10706 / KCTC 4070 / PR3</strain>
        <strain evidence="2">PR 3</strain>
    </source>
</reference>
<dbReference type="PATRIC" id="fig|469382.19.peg.2033"/>